<keyword evidence="6 13" id="KW-0812">Transmembrane</keyword>
<dbReference type="Proteomes" id="UP000183843">
    <property type="component" value="Unassembled WGS sequence"/>
</dbReference>
<evidence type="ECO:0000256" key="9">
    <source>
        <dbReference type="ARBA" id="ARBA00022833"/>
    </source>
</evidence>
<dbReference type="CDD" id="cd06158">
    <property type="entry name" value="S2P-M50_like_1"/>
    <property type="match status" value="1"/>
</dbReference>
<reference evidence="15 16" key="1">
    <citation type="submission" date="2016-10" db="EMBL/GenBank/DDBJ databases">
        <authorList>
            <person name="de Groot N.N."/>
        </authorList>
    </citation>
    <scope>NUCLEOTIDE SEQUENCE [LARGE SCALE GENOMIC DNA]</scope>
    <source>
        <strain evidence="15 16">L14</strain>
    </source>
</reference>
<comment type="similarity">
    <text evidence="3">Belongs to the peptidase M50B family.</text>
</comment>
<dbReference type="RefSeq" id="WP_074812888.1">
    <property type="nucleotide sequence ID" value="NZ_FOJX01000001.1"/>
</dbReference>
<dbReference type="InterPro" id="IPR008915">
    <property type="entry name" value="Peptidase_M50"/>
</dbReference>
<evidence type="ECO:0000256" key="11">
    <source>
        <dbReference type="ARBA" id="ARBA00023049"/>
    </source>
</evidence>
<evidence type="ECO:0000256" key="12">
    <source>
        <dbReference type="ARBA" id="ARBA00023136"/>
    </source>
</evidence>
<keyword evidence="12 13" id="KW-0472">Membrane</keyword>
<gene>
    <name evidence="15" type="ORF">SAMN05216587_101726</name>
</gene>
<comment type="subcellular location">
    <subcellularLocation>
        <location evidence="2">Cell membrane</location>
        <topology evidence="2">Multi-pass membrane protein</topology>
    </subcellularLocation>
</comment>
<feature type="transmembrane region" description="Helical" evidence="13">
    <location>
        <begin position="124"/>
        <end position="144"/>
    </location>
</feature>
<feature type="transmembrane region" description="Helical" evidence="13">
    <location>
        <begin position="88"/>
        <end position="112"/>
    </location>
</feature>
<dbReference type="PANTHER" id="PTHR35864">
    <property type="entry name" value="ZINC METALLOPROTEASE MJ0611-RELATED"/>
    <property type="match status" value="1"/>
</dbReference>
<sequence>MFDFDIMHIIAGLPGLLIAMVIHEYAHAQVAVWLGDFTPRLMGRLTLNPKAHVDPIGMLMLFLVHFGWAKPVMINPRNFKNPKRDDILVSLAGPMANFVTAFLALVALLVYWRVGGDMTAGVSMVFQMIIEFNIGFGIFNLIPLPPLDGSHVLMQLLPRDMAYKLAELERYSFLILIVLLMTPVLSMILIPCRAFIWQVFMLLLRPFI</sequence>
<feature type="transmembrane region" description="Helical" evidence="13">
    <location>
        <begin position="171"/>
        <end position="196"/>
    </location>
</feature>
<evidence type="ECO:0000313" key="16">
    <source>
        <dbReference type="Proteomes" id="UP000183843"/>
    </source>
</evidence>
<keyword evidence="10 13" id="KW-1133">Transmembrane helix</keyword>
<dbReference type="GO" id="GO:0046872">
    <property type="term" value="F:metal ion binding"/>
    <property type="evidence" value="ECO:0007669"/>
    <property type="project" value="UniProtKB-KW"/>
</dbReference>
<comment type="cofactor">
    <cofactor evidence="1">
        <name>Zn(2+)</name>
        <dbReference type="ChEBI" id="CHEBI:29105"/>
    </cofactor>
</comment>
<dbReference type="AlphaFoldDB" id="A0A1I0VM80"/>
<dbReference type="PANTHER" id="PTHR35864:SF1">
    <property type="entry name" value="ZINC METALLOPROTEASE YWHC-RELATED"/>
    <property type="match status" value="1"/>
</dbReference>
<evidence type="ECO:0000313" key="15">
    <source>
        <dbReference type="EMBL" id="SFA77103.1"/>
    </source>
</evidence>
<protein>
    <submittedName>
        <fullName evidence="15">Zn-dependent protease (Includes SpoIVFB)</fullName>
    </submittedName>
</protein>
<keyword evidence="4" id="KW-1003">Cell membrane</keyword>
<dbReference type="InterPro" id="IPR044537">
    <property type="entry name" value="Rip2-like"/>
</dbReference>
<organism evidence="15 16">
    <name type="scientific">Selenomonas ruminantium</name>
    <dbReference type="NCBI Taxonomy" id="971"/>
    <lineage>
        <taxon>Bacteria</taxon>
        <taxon>Bacillati</taxon>
        <taxon>Bacillota</taxon>
        <taxon>Negativicutes</taxon>
        <taxon>Selenomonadales</taxon>
        <taxon>Selenomonadaceae</taxon>
        <taxon>Selenomonas</taxon>
    </lineage>
</organism>
<keyword evidence="11" id="KW-0482">Metalloprotease</keyword>
<evidence type="ECO:0000256" key="6">
    <source>
        <dbReference type="ARBA" id="ARBA00022692"/>
    </source>
</evidence>
<evidence type="ECO:0000256" key="3">
    <source>
        <dbReference type="ARBA" id="ARBA00007931"/>
    </source>
</evidence>
<evidence type="ECO:0000256" key="1">
    <source>
        <dbReference type="ARBA" id="ARBA00001947"/>
    </source>
</evidence>
<dbReference type="GO" id="GO:0006508">
    <property type="term" value="P:proteolysis"/>
    <property type="evidence" value="ECO:0007669"/>
    <property type="project" value="UniProtKB-KW"/>
</dbReference>
<evidence type="ECO:0000256" key="7">
    <source>
        <dbReference type="ARBA" id="ARBA00022723"/>
    </source>
</evidence>
<evidence type="ECO:0000256" key="10">
    <source>
        <dbReference type="ARBA" id="ARBA00022989"/>
    </source>
</evidence>
<dbReference type="Pfam" id="PF02163">
    <property type="entry name" value="Peptidase_M50"/>
    <property type="match status" value="1"/>
</dbReference>
<dbReference type="GO" id="GO:0005886">
    <property type="term" value="C:plasma membrane"/>
    <property type="evidence" value="ECO:0007669"/>
    <property type="project" value="UniProtKB-SubCell"/>
</dbReference>
<evidence type="ECO:0000256" key="5">
    <source>
        <dbReference type="ARBA" id="ARBA00022670"/>
    </source>
</evidence>
<evidence type="ECO:0000256" key="2">
    <source>
        <dbReference type="ARBA" id="ARBA00004651"/>
    </source>
</evidence>
<evidence type="ECO:0000256" key="4">
    <source>
        <dbReference type="ARBA" id="ARBA00022475"/>
    </source>
</evidence>
<keyword evidence="8" id="KW-0378">Hydrolase</keyword>
<name>A0A1I0VM80_SELRU</name>
<keyword evidence="5 15" id="KW-0645">Protease</keyword>
<evidence type="ECO:0000259" key="14">
    <source>
        <dbReference type="Pfam" id="PF02163"/>
    </source>
</evidence>
<feature type="domain" description="Peptidase M50" evidence="14">
    <location>
        <begin position="118"/>
        <end position="180"/>
    </location>
</feature>
<accession>A0A1I0VM80</accession>
<keyword evidence="9" id="KW-0862">Zinc</keyword>
<evidence type="ECO:0000256" key="8">
    <source>
        <dbReference type="ARBA" id="ARBA00022801"/>
    </source>
</evidence>
<feature type="transmembrane region" description="Helical" evidence="13">
    <location>
        <begin position="52"/>
        <end position="68"/>
    </location>
</feature>
<dbReference type="EMBL" id="FOJX01000001">
    <property type="protein sequence ID" value="SFA77103.1"/>
    <property type="molecule type" value="Genomic_DNA"/>
</dbReference>
<proteinExistence type="inferred from homology"/>
<keyword evidence="7" id="KW-0479">Metal-binding</keyword>
<evidence type="ECO:0000256" key="13">
    <source>
        <dbReference type="SAM" id="Phobius"/>
    </source>
</evidence>
<dbReference type="GO" id="GO:0008237">
    <property type="term" value="F:metallopeptidase activity"/>
    <property type="evidence" value="ECO:0007669"/>
    <property type="project" value="UniProtKB-KW"/>
</dbReference>
<dbReference type="InterPro" id="IPR052348">
    <property type="entry name" value="Metallopeptidase_M50B"/>
</dbReference>